<protein>
    <recommendedName>
        <fullName evidence="3">RCC1-like domain-containing protein</fullName>
    </recommendedName>
</protein>
<comment type="caution">
    <text evidence="4">The sequence shown here is derived from an EMBL/GenBank/DDBJ whole genome shotgun (WGS) entry which is preliminary data.</text>
</comment>
<dbReference type="Proteomes" id="UP000785679">
    <property type="component" value="Unassembled WGS sequence"/>
</dbReference>
<feature type="repeat" description="RCC1" evidence="2">
    <location>
        <begin position="289"/>
        <end position="338"/>
    </location>
</feature>
<dbReference type="PANTHER" id="PTHR22870:SF466">
    <property type="entry name" value="ANKYRIN REPEAT-CONTAINING PROTEIN"/>
    <property type="match status" value="1"/>
</dbReference>
<dbReference type="SUPFAM" id="SSF50985">
    <property type="entry name" value="RCC1/BLIP-II"/>
    <property type="match status" value="1"/>
</dbReference>
<feature type="domain" description="RCC1-like" evidence="3">
    <location>
        <begin position="5"/>
        <end position="336"/>
    </location>
</feature>
<keyword evidence="1" id="KW-0677">Repeat</keyword>
<proteinExistence type="predicted"/>
<dbReference type="PANTHER" id="PTHR22870">
    <property type="entry name" value="REGULATOR OF CHROMOSOME CONDENSATION"/>
    <property type="match status" value="1"/>
</dbReference>
<accession>A0A8J8NKZ7</accession>
<evidence type="ECO:0000313" key="4">
    <source>
        <dbReference type="EMBL" id="TNV77407.1"/>
    </source>
</evidence>
<dbReference type="InterPro" id="IPR058923">
    <property type="entry name" value="RCC1-like_dom"/>
</dbReference>
<dbReference type="PROSITE" id="PS00626">
    <property type="entry name" value="RCC1_2"/>
    <property type="match status" value="1"/>
</dbReference>
<dbReference type="InterPro" id="IPR000408">
    <property type="entry name" value="Reg_chr_condens"/>
</dbReference>
<evidence type="ECO:0000256" key="2">
    <source>
        <dbReference type="PROSITE-ProRule" id="PRU00235"/>
    </source>
</evidence>
<sequence length="338" mass="37581">MKVTNSFQFVKIEAGPRHCIGKSNDNWYIWGEHIKLGDYNSALKEEIICNPIEIHLQIRVISVSCGFEHTLFLDDEGKVHGFGKNNHGQLIPNDKKLKAISQPTFINLEKPVQFIAASTRGSFFITKSLQVYVQGSNKNLELGLTSEQSHQCGFLEIQNVTSVNAGFKHTVFLSKLHDSAQLYGCGSNKFGQLSISSLSDKNQLQLIPLPDIIPKDFDVLTSWNNTALIYKIEDSLQLYLTGDNKYGQLGNGDKTQFSNAFVPVDIPKGIKFNKVQAMAEAFIATDNEGQLYTWGWNEHGNLGHGDTLNRNVPTKVEKGGTLEQGQSIACAGAYFMIY</sequence>
<evidence type="ECO:0000313" key="5">
    <source>
        <dbReference type="Proteomes" id="UP000785679"/>
    </source>
</evidence>
<organism evidence="4 5">
    <name type="scientific">Halteria grandinella</name>
    <dbReference type="NCBI Taxonomy" id="5974"/>
    <lineage>
        <taxon>Eukaryota</taxon>
        <taxon>Sar</taxon>
        <taxon>Alveolata</taxon>
        <taxon>Ciliophora</taxon>
        <taxon>Intramacronucleata</taxon>
        <taxon>Spirotrichea</taxon>
        <taxon>Stichotrichia</taxon>
        <taxon>Sporadotrichida</taxon>
        <taxon>Halteriidae</taxon>
        <taxon>Halteria</taxon>
    </lineage>
</organism>
<dbReference type="AlphaFoldDB" id="A0A8J8NKZ7"/>
<dbReference type="OrthoDB" id="10256179at2759"/>
<keyword evidence="5" id="KW-1185">Reference proteome</keyword>
<dbReference type="PROSITE" id="PS50012">
    <property type="entry name" value="RCC1_3"/>
    <property type="match status" value="1"/>
</dbReference>
<name>A0A8J8NKZ7_HALGN</name>
<evidence type="ECO:0000256" key="1">
    <source>
        <dbReference type="ARBA" id="ARBA00022737"/>
    </source>
</evidence>
<dbReference type="EMBL" id="RRYP01011962">
    <property type="protein sequence ID" value="TNV77407.1"/>
    <property type="molecule type" value="Genomic_DNA"/>
</dbReference>
<dbReference type="InterPro" id="IPR051210">
    <property type="entry name" value="Ub_ligase/GEF_domain"/>
</dbReference>
<evidence type="ECO:0000259" key="3">
    <source>
        <dbReference type="Pfam" id="PF25390"/>
    </source>
</evidence>
<dbReference type="InterPro" id="IPR009091">
    <property type="entry name" value="RCC1/BLIP-II"/>
</dbReference>
<gene>
    <name evidence="4" type="ORF">FGO68_gene1617</name>
</gene>
<dbReference type="Pfam" id="PF25390">
    <property type="entry name" value="WD40_RLD"/>
    <property type="match status" value="1"/>
</dbReference>
<dbReference type="Gene3D" id="2.130.10.30">
    <property type="entry name" value="Regulator of chromosome condensation 1/beta-lactamase-inhibitor protein II"/>
    <property type="match status" value="2"/>
</dbReference>
<reference evidence="4" key="1">
    <citation type="submission" date="2019-06" db="EMBL/GenBank/DDBJ databases">
        <authorList>
            <person name="Zheng W."/>
        </authorList>
    </citation>
    <scope>NUCLEOTIDE SEQUENCE</scope>
    <source>
        <strain evidence="4">QDHG01</strain>
    </source>
</reference>